<dbReference type="Proteomes" id="UP000319716">
    <property type="component" value="Unassembled WGS sequence"/>
</dbReference>
<gene>
    <name evidence="1" type="ORF">NBRC111894_1594</name>
</gene>
<keyword evidence="1" id="KW-0436">Ligase</keyword>
<sequence length="109" mass="11884">MAEATYVKAVVIGIGFNVNTTAFPDPIKSGAASLASLTGKQFALAPIVQQFFASFETLYALYLSEGFKRIRPLWEKRALNLGKQIKVVSLGDAFSLVRHWGLMITASCN</sequence>
<dbReference type="GO" id="GO:0004077">
    <property type="term" value="F:biotin--[biotin carboxyl-carrier protein] ligase activity"/>
    <property type="evidence" value="ECO:0007669"/>
    <property type="project" value="UniProtKB-EC"/>
</dbReference>
<dbReference type="SUPFAM" id="SSF55681">
    <property type="entry name" value="Class II aaRS and biotin synthetases"/>
    <property type="match status" value="1"/>
</dbReference>
<protein>
    <submittedName>
        <fullName evidence="1">Biotin-protein ligase</fullName>
        <ecNumber evidence="1">6.3.4.9</ecNumber>
    </submittedName>
</protein>
<evidence type="ECO:0000313" key="2">
    <source>
        <dbReference type="Proteomes" id="UP000319716"/>
    </source>
</evidence>
<dbReference type="GO" id="GO:0016740">
    <property type="term" value="F:transferase activity"/>
    <property type="evidence" value="ECO:0007669"/>
    <property type="project" value="UniProtKB-ARBA"/>
</dbReference>
<dbReference type="Gene3D" id="3.30.930.10">
    <property type="entry name" value="Bira Bifunctional Protein, Domain 2"/>
    <property type="match status" value="1"/>
</dbReference>
<organism evidence="1 2">
    <name type="scientific">Sporolactobacillus inulinus</name>
    <dbReference type="NCBI Taxonomy" id="2078"/>
    <lineage>
        <taxon>Bacteria</taxon>
        <taxon>Bacillati</taxon>
        <taxon>Bacillota</taxon>
        <taxon>Bacilli</taxon>
        <taxon>Bacillales</taxon>
        <taxon>Sporolactobacillaceae</taxon>
        <taxon>Sporolactobacillus</taxon>
    </lineage>
</organism>
<comment type="caution">
    <text evidence="1">The sequence shown here is derived from an EMBL/GenBank/DDBJ whole genome shotgun (WGS) entry which is preliminary data.</text>
</comment>
<dbReference type="RefSeq" id="WP_262392508.1">
    <property type="nucleotide sequence ID" value="NZ_BEXB01000010.1"/>
</dbReference>
<reference evidence="1 2" key="1">
    <citation type="submission" date="2017-11" db="EMBL/GenBank/DDBJ databases">
        <title>Draft Genome Sequence of Sporolactobacillus inulinus NBRC 111894 Isolated from Koso, a Japanese Sugar-Vegetable Fermented Beverage.</title>
        <authorList>
            <person name="Chiou T.Y."/>
            <person name="Oshima K."/>
            <person name="Suda W."/>
            <person name="Hattori M."/>
            <person name="Takahashi T."/>
        </authorList>
    </citation>
    <scope>NUCLEOTIDE SEQUENCE [LARGE SCALE GENOMIC DNA]</scope>
    <source>
        <strain evidence="1 2">NBRC111894</strain>
    </source>
</reference>
<accession>A0A4Y1ZAH3</accession>
<proteinExistence type="predicted"/>
<dbReference type="EC" id="6.3.4.9" evidence="1"/>
<evidence type="ECO:0000313" key="1">
    <source>
        <dbReference type="EMBL" id="GAY76040.1"/>
    </source>
</evidence>
<dbReference type="AlphaFoldDB" id="A0A4Y1ZAH3"/>
<dbReference type="InterPro" id="IPR045864">
    <property type="entry name" value="aa-tRNA-synth_II/BPL/LPL"/>
</dbReference>
<dbReference type="EMBL" id="BEXB01000010">
    <property type="protein sequence ID" value="GAY76040.1"/>
    <property type="molecule type" value="Genomic_DNA"/>
</dbReference>
<name>A0A4Y1ZAH3_9BACL</name>